<dbReference type="InterPro" id="IPR011051">
    <property type="entry name" value="RmlC_Cupin_sf"/>
</dbReference>
<dbReference type="PANTHER" id="PTHR43698:SF1">
    <property type="entry name" value="BLL4564 PROTEIN"/>
    <property type="match status" value="1"/>
</dbReference>
<gene>
    <name evidence="2" type="ORF">RCC_02223</name>
</gene>
<reference evidence="2 3" key="1">
    <citation type="submission" date="2016-03" db="EMBL/GenBank/DDBJ databases">
        <authorList>
            <person name="Ploux O."/>
        </authorList>
    </citation>
    <scope>NUCLEOTIDE SEQUENCE [LARGE SCALE GENOMIC DNA]</scope>
    <source>
        <strain evidence="2 3">URUG2</strain>
    </source>
</reference>
<organism evidence="2 3">
    <name type="scientific">Ramularia collo-cygni</name>
    <dbReference type="NCBI Taxonomy" id="112498"/>
    <lineage>
        <taxon>Eukaryota</taxon>
        <taxon>Fungi</taxon>
        <taxon>Dikarya</taxon>
        <taxon>Ascomycota</taxon>
        <taxon>Pezizomycotina</taxon>
        <taxon>Dothideomycetes</taxon>
        <taxon>Dothideomycetidae</taxon>
        <taxon>Mycosphaerellales</taxon>
        <taxon>Mycosphaerellaceae</taxon>
        <taxon>Ramularia</taxon>
    </lineage>
</organism>
<dbReference type="STRING" id="112498.A0A2D3UU22"/>
<dbReference type="EMBL" id="FJUY01000002">
    <property type="protein sequence ID" value="CZT16380.1"/>
    <property type="molecule type" value="Genomic_DNA"/>
</dbReference>
<feature type="domain" description="Cupin type-2" evidence="1">
    <location>
        <begin position="44"/>
        <end position="106"/>
    </location>
</feature>
<dbReference type="OrthoDB" id="2096797at2759"/>
<keyword evidence="3" id="KW-1185">Reference proteome</keyword>
<evidence type="ECO:0000313" key="3">
    <source>
        <dbReference type="Proteomes" id="UP000225277"/>
    </source>
</evidence>
<dbReference type="SUPFAM" id="SSF51182">
    <property type="entry name" value="RmlC-like cupins"/>
    <property type="match status" value="1"/>
</dbReference>
<protein>
    <recommendedName>
        <fullName evidence="1">Cupin type-2 domain-containing protein</fullName>
    </recommendedName>
</protein>
<dbReference type="InterPro" id="IPR047263">
    <property type="entry name" value="HNL-like_cupin"/>
</dbReference>
<name>A0A2D3UU22_9PEZI</name>
<dbReference type="Proteomes" id="UP000225277">
    <property type="component" value="Unassembled WGS sequence"/>
</dbReference>
<dbReference type="PANTHER" id="PTHR43698">
    <property type="entry name" value="RIBD C-TERMINAL DOMAIN CONTAINING PROTEIN"/>
    <property type="match status" value="1"/>
</dbReference>
<evidence type="ECO:0000313" key="2">
    <source>
        <dbReference type="EMBL" id="CZT16380.1"/>
    </source>
</evidence>
<sequence>MQIVRSAHQRGIATIQGTKIFTGTAYIDPIFSVPDNGSCNCANVTFLPGARTFWHTHEKGQILTVTSGEGLICSAGQEPKRLCVGDVVYIPGGEKHWHGATATSTMTHMAVAIGGCEWHEEVDEEEFERANSSA</sequence>
<dbReference type="CDD" id="cd02233">
    <property type="entry name" value="cupin_HNL-like"/>
    <property type="match status" value="1"/>
</dbReference>
<evidence type="ECO:0000259" key="1">
    <source>
        <dbReference type="Pfam" id="PF07883"/>
    </source>
</evidence>
<proteinExistence type="predicted"/>
<dbReference type="InterPro" id="IPR014710">
    <property type="entry name" value="RmlC-like_jellyroll"/>
</dbReference>
<dbReference type="Pfam" id="PF07883">
    <property type="entry name" value="Cupin_2"/>
    <property type="match status" value="1"/>
</dbReference>
<dbReference type="GeneID" id="35597444"/>
<dbReference type="Gene3D" id="2.60.120.10">
    <property type="entry name" value="Jelly Rolls"/>
    <property type="match status" value="1"/>
</dbReference>
<dbReference type="InterPro" id="IPR013096">
    <property type="entry name" value="Cupin_2"/>
</dbReference>
<accession>A0A2D3UU22</accession>
<dbReference type="AlphaFoldDB" id="A0A2D3UU22"/>
<dbReference type="RefSeq" id="XP_023623273.1">
    <property type="nucleotide sequence ID" value="XM_023767505.1"/>
</dbReference>